<evidence type="ECO:0000313" key="9">
    <source>
        <dbReference type="EMBL" id="SCU94533.1"/>
    </source>
</evidence>
<evidence type="ECO:0000313" key="10">
    <source>
        <dbReference type="Proteomes" id="UP000189911"/>
    </source>
</evidence>
<dbReference type="EMBL" id="LT598451">
    <property type="protein sequence ID" value="SCU94533.1"/>
    <property type="molecule type" value="Genomic_DNA"/>
</dbReference>
<feature type="region of interest" description="Disordered" evidence="7">
    <location>
        <begin position="48"/>
        <end position="123"/>
    </location>
</feature>
<evidence type="ECO:0000256" key="5">
    <source>
        <dbReference type="ARBA" id="ARBA00023242"/>
    </source>
</evidence>
<feature type="region of interest" description="Disordered" evidence="7">
    <location>
        <begin position="258"/>
        <end position="286"/>
    </location>
</feature>
<keyword evidence="4" id="KW-0804">Transcription</keyword>
<evidence type="ECO:0000256" key="4">
    <source>
        <dbReference type="ARBA" id="ARBA00023163"/>
    </source>
</evidence>
<organism evidence="9 10">
    <name type="scientific">Lachancea nothofagi CBS 11611</name>
    <dbReference type="NCBI Taxonomy" id="1266666"/>
    <lineage>
        <taxon>Eukaryota</taxon>
        <taxon>Fungi</taxon>
        <taxon>Dikarya</taxon>
        <taxon>Ascomycota</taxon>
        <taxon>Saccharomycotina</taxon>
        <taxon>Saccharomycetes</taxon>
        <taxon>Saccharomycetales</taxon>
        <taxon>Saccharomycetaceae</taxon>
        <taxon>Lachancea</taxon>
    </lineage>
</organism>
<evidence type="ECO:0000256" key="2">
    <source>
        <dbReference type="ARBA" id="ARBA00008421"/>
    </source>
</evidence>
<evidence type="ECO:0000256" key="6">
    <source>
        <dbReference type="PROSITE-ProRule" id="PRU00505"/>
    </source>
</evidence>
<feature type="DNA-binding region" description="TEA" evidence="6">
    <location>
        <begin position="135"/>
        <end position="209"/>
    </location>
</feature>
<dbReference type="PANTHER" id="PTHR11834:SF0">
    <property type="entry name" value="PROTEIN SCALLOPED"/>
    <property type="match status" value="1"/>
</dbReference>
<dbReference type="Proteomes" id="UP000189911">
    <property type="component" value="Chromosome E"/>
</dbReference>
<keyword evidence="10" id="KW-1185">Reference proteome</keyword>
<feature type="compositionally biased region" description="Polar residues" evidence="7">
    <location>
        <begin position="446"/>
        <end position="466"/>
    </location>
</feature>
<evidence type="ECO:0000256" key="1">
    <source>
        <dbReference type="ARBA" id="ARBA00004123"/>
    </source>
</evidence>
<gene>
    <name evidence="9" type="ORF">LANO_0E07074G</name>
</gene>
<dbReference type="PRINTS" id="PR00065">
    <property type="entry name" value="TEADOMAIN"/>
</dbReference>
<keyword evidence="5" id="KW-0539">Nucleus</keyword>
<dbReference type="GO" id="GO:0000981">
    <property type="term" value="F:DNA-binding transcription factor activity, RNA polymerase II-specific"/>
    <property type="evidence" value="ECO:0007669"/>
    <property type="project" value="TreeGrafter"/>
</dbReference>
<reference evidence="10" key="1">
    <citation type="submission" date="2016-03" db="EMBL/GenBank/DDBJ databases">
        <authorList>
            <person name="Devillers Hugo."/>
        </authorList>
    </citation>
    <scope>NUCLEOTIDE SEQUENCE [LARGE SCALE GENOMIC DNA]</scope>
</reference>
<comment type="similarity">
    <text evidence="2">Belongs to the TEC1 family.</text>
</comment>
<sequence length="466" mass="50999">MPNNSNHNTRIFDVYAGEAAMPAHMTDIMSHEQKVALDERVSAAAAAAAAATAADADHSNNEAEDQEEEDEGEFYDGDEDEEDNSSGTSLVNSGTGGAVRLGDLPVRSDPGFERGGSLPTARPARLNLSPAAAAALTNMDIWSVPVENAFLAALRVIPKKGTAKIKLKDRNYGRNELISVYIQHRVGEYRAKKQISSHIQVWKKSILNKVHNGSQITLYEEELLELIENGAAQTTENECAFHAIFTEILDGPMALQMRDSSVSTATSDSSDMRDHQHQHQHQQQQHHIILNAPGAVPVSAASMPGGHVYDPSQAARIPSGYAYANPAMPAGVPEPLTPLEYARRVYSNLRSYKCVPVNMHDYTYQHPESQVEGDNNQQTLQAAQQVATQQRQLIENMYVGQAYGPPPTSDLGPDHVDYPRYDLHAFVPPTAARPPEPPSEDRHSRSSIYPTRSDSSDNYLPGDSQT</sequence>
<dbReference type="Gene3D" id="6.10.20.40">
    <property type="entry name" value="TEA/ATTS domain"/>
    <property type="match status" value="1"/>
</dbReference>
<dbReference type="GO" id="GO:0005634">
    <property type="term" value="C:nucleus"/>
    <property type="evidence" value="ECO:0007669"/>
    <property type="project" value="UniProtKB-SubCell"/>
</dbReference>
<feature type="compositionally biased region" description="Basic and acidic residues" evidence="7">
    <location>
        <begin position="412"/>
        <end position="423"/>
    </location>
</feature>
<name>A0A1G4JU98_9SACH</name>
<dbReference type="InterPro" id="IPR050937">
    <property type="entry name" value="TEC1_TEAD_TF"/>
</dbReference>
<dbReference type="AlphaFoldDB" id="A0A1G4JU98"/>
<feature type="domain" description="TEA" evidence="8">
    <location>
        <begin position="135"/>
        <end position="209"/>
    </location>
</feature>
<dbReference type="InterPro" id="IPR000818">
    <property type="entry name" value="TEA/ATTS_dom"/>
</dbReference>
<feature type="region of interest" description="Disordered" evidence="7">
    <location>
        <begin position="400"/>
        <end position="466"/>
    </location>
</feature>
<dbReference type="GO" id="GO:0005667">
    <property type="term" value="C:transcription regulator complex"/>
    <property type="evidence" value="ECO:0007669"/>
    <property type="project" value="TreeGrafter"/>
</dbReference>
<protein>
    <submittedName>
        <fullName evidence="9">LANO_0E07074g1_1</fullName>
    </submittedName>
</protein>
<evidence type="ECO:0000256" key="3">
    <source>
        <dbReference type="ARBA" id="ARBA00023015"/>
    </source>
</evidence>
<comment type="subcellular location">
    <subcellularLocation>
        <location evidence="1">Nucleus</location>
    </subcellularLocation>
</comment>
<dbReference type="PROSITE" id="PS51088">
    <property type="entry name" value="TEA_2"/>
    <property type="match status" value="1"/>
</dbReference>
<dbReference type="PANTHER" id="PTHR11834">
    <property type="entry name" value="TRANSCRIPTIONAL ENHANCER FACTOR TEF RELATED"/>
    <property type="match status" value="1"/>
</dbReference>
<keyword evidence="3" id="KW-0805">Transcription regulation</keyword>
<dbReference type="Pfam" id="PF01285">
    <property type="entry name" value="TEA"/>
    <property type="match status" value="1"/>
</dbReference>
<dbReference type="InterPro" id="IPR038096">
    <property type="entry name" value="TEA/ATTS_sf"/>
</dbReference>
<proteinExistence type="inferred from homology"/>
<feature type="compositionally biased region" description="Low complexity" evidence="7">
    <location>
        <begin position="259"/>
        <end position="269"/>
    </location>
</feature>
<feature type="compositionally biased region" description="Acidic residues" evidence="7">
    <location>
        <begin position="62"/>
        <end position="84"/>
    </location>
</feature>
<evidence type="ECO:0000259" key="8">
    <source>
        <dbReference type="PROSITE" id="PS51088"/>
    </source>
</evidence>
<dbReference type="GO" id="GO:0000978">
    <property type="term" value="F:RNA polymerase II cis-regulatory region sequence-specific DNA binding"/>
    <property type="evidence" value="ECO:0007669"/>
    <property type="project" value="TreeGrafter"/>
</dbReference>
<dbReference type="SMART" id="SM00426">
    <property type="entry name" value="TEA"/>
    <property type="match status" value="1"/>
</dbReference>
<accession>A0A1G4JU98</accession>
<dbReference type="OrthoDB" id="10006572at2759"/>
<evidence type="ECO:0000256" key="7">
    <source>
        <dbReference type="SAM" id="MobiDB-lite"/>
    </source>
</evidence>